<accession>A0ABR2I618</accession>
<reference evidence="1 2" key="1">
    <citation type="submission" date="2024-04" db="EMBL/GenBank/DDBJ databases">
        <title>Tritrichomonas musculus Genome.</title>
        <authorList>
            <person name="Alves-Ferreira E."/>
            <person name="Grigg M."/>
            <person name="Lorenzi H."/>
            <person name="Galac M."/>
        </authorList>
    </citation>
    <scope>NUCLEOTIDE SEQUENCE [LARGE SCALE GENOMIC DNA]</scope>
    <source>
        <strain evidence="1 2">EAF2021</strain>
    </source>
</reference>
<evidence type="ECO:0000313" key="1">
    <source>
        <dbReference type="EMBL" id="KAK8857921.1"/>
    </source>
</evidence>
<sequence length="146" mass="17561">MPRRKTPKLRLKFLEIPIEKQIHLKEEPARPKSIFKKYKNLRFAKFIENIDDSHEFKIDIKNEYEYEISNIINNIINNSEKKENEKDDPKKHRIIKKDEVLDANSEFQTNNISVDDKFDIFFSSLTENFDDEIIQSDSFDSWDCLM</sequence>
<evidence type="ECO:0000313" key="2">
    <source>
        <dbReference type="Proteomes" id="UP001470230"/>
    </source>
</evidence>
<comment type="caution">
    <text evidence="1">The sequence shown here is derived from an EMBL/GenBank/DDBJ whole genome shotgun (WGS) entry which is preliminary data.</text>
</comment>
<proteinExistence type="predicted"/>
<gene>
    <name evidence="1" type="ORF">M9Y10_013020</name>
</gene>
<name>A0ABR2I618_9EUKA</name>
<organism evidence="1 2">
    <name type="scientific">Tritrichomonas musculus</name>
    <dbReference type="NCBI Taxonomy" id="1915356"/>
    <lineage>
        <taxon>Eukaryota</taxon>
        <taxon>Metamonada</taxon>
        <taxon>Parabasalia</taxon>
        <taxon>Tritrichomonadida</taxon>
        <taxon>Tritrichomonadidae</taxon>
        <taxon>Tritrichomonas</taxon>
    </lineage>
</organism>
<keyword evidence="2" id="KW-1185">Reference proteome</keyword>
<dbReference type="EMBL" id="JAPFFF010000019">
    <property type="protein sequence ID" value="KAK8857921.1"/>
    <property type="molecule type" value="Genomic_DNA"/>
</dbReference>
<protein>
    <submittedName>
        <fullName evidence="1">Uncharacterized protein</fullName>
    </submittedName>
</protein>
<dbReference type="Proteomes" id="UP001470230">
    <property type="component" value="Unassembled WGS sequence"/>
</dbReference>